<dbReference type="InterPro" id="IPR001245">
    <property type="entry name" value="Ser-Thr/Tyr_kinase_cat_dom"/>
</dbReference>
<evidence type="ECO:0000256" key="2">
    <source>
        <dbReference type="ARBA" id="ARBA00022741"/>
    </source>
</evidence>
<keyword evidence="1 5" id="KW-0808">Transferase</keyword>
<dbReference type="EMBL" id="KB311444">
    <property type="protein sequence ID" value="ELT89248.1"/>
    <property type="molecule type" value="Genomic_DNA"/>
</dbReference>
<dbReference type="GO" id="GO:0006914">
    <property type="term" value="P:autophagy"/>
    <property type="evidence" value="ECO:0007669"/>
    <property type="project" value="UniProtKB-ARBA"/>
</dbReference>
<dbReference type="Gene3D" id="1.10.510.10">
    <property type="entry name" value="Transferase(Phosphotransferase) domain 1"/>
    <property type="match status" value="1"/>
</dbReference>
<dbReference type="PROSITE" id="PS00107">
    <property type="entry name" value="PROTEIN_KINASE_ATP"/>
    <property type="match status" value="1"/>
</dbReference>
<name>R7T785_CAPTE</name>
<dbReference type="STRING" id="283909.R7T785"/>
<dbReference type="InterPro" id="IPR045269">
    <property type="entry name" value="Atg1-like"/>
</dbReference>
<evidence type="ECO:0000313" key="10">
    <source>
        <dbReference type="Proteomes" id="UP000014760"/>
    </source>
</evidence>
<evidence type="ECO:0000259" key="7">
    <source>
        <dbReference type="PROSITE" id="PS50011"/>
    </source>
</evidence>
<dbReference type="OrthoDB" id="6106497at2759"/>
<dbReference type="CDD" id="cd00180">
    <property type="entry name" value="PKc"/>
    <property type="match status" value="1"/>
</dbReference>
<organism evidence="8">
    <name type="scientific">Capitella teleta</name>
    <name type="common">Polychaete worm</name>
    <dbReference type="NCBI Taxonomy" id="283909"/>
    <lineage>
        <taxon>Eukaryota</taxon>
        <taxon>Metazoa</taxon>
        <taxon>Spiralia</taxon>
        <taxon>Lophotrochozoa</taxon>
        <taxon>Annelida</taxon>
        <taxon>Polychaeta</taxon>
        <taxon>Sedentaria</taxon>
        <taxon>Scolecida</taxon>
        <taxon>Capitellidae</taxon>
        <taxon>Capitella</taxon>
    </lineage>
</organism>
<sequence>MSSEARLPQFKRPRQPHHPASLPKIRPTDPKIKDIKIFESTELGIVGPLGRGSFGEVNLASWKTAGKTAKSVALKTPNESVDPKLIRKEVHLLKDLCHPNIVSLIGIVLLPGTTLHTLVMGFESFDFQHFGENLKVSSLAAFLRTVDQTDFAGFERFPCFIGRDVASGVAYLHSRNIAHRDLKPQNVLVSNQHYASEPAKRQTCSGVKVWEHDGSSLFVMYNGDHTCLAKQRRATQQDIQKAIRQNPNLPPTQMIVRGMTGQMSGMSPIDWDAIYNLAHQFVDMKKVQRESCRIKEAEMPLGHNFDAVVALKHQCDQKDPFFIFKINNGLMKNGMPTYVFKSSRFLAGIMRSLDRHNANSDWQYTYVHVDTKHNRVRNMKTVTMWAEHPKFGSLICLATMDVDRENTESLVAFWTIINEMLVKFDGQPEPFNPHGWCVDEHPANWASIRQVFGEAACQRVVGCEFHYRQSLNKHAAK</sequence>
<accession>R7T785</accession>
<dbReference type="HOGENOM" id="CLU_573158_0_0_1"/>
<evidence type="ECO:0000256" key="6">
    <source>
        <dbReference type="SAM" id="MobiDB-lite"/>
    </source>
</evidence>
<evidence type="ECO:0000256" key="5">
    <source>
        <dbReference type="RuleBase" id="RU000304"/>
    </source>
</evidence>
<keyword evidence="3 4" id="KW-0067">ATP-binding</keyword>
<gene>
    <name evidence="8" type="ORF">CAPTEDRAFT_202617</name>
</gene>
<dbReference type="Pfam" id="PF07714">
    <property type="entry name" value="PK_Tyr_Ser-Thr"/>
    <property type="match status" value="1"/>
</dbReference>
<feature type="non-terminal residue" evidence="8">
    <location>
        <position position="477"/>
    </location>
</feature>
<dbReference type="SUPFAM" id="SSF56112">
    <property type="entry name" value="Protein kinase-like (PK-like)"/>
    <property type="match status" value="1"/>
</dbReference>
<dbReference type="InterPro" id="IPR017441">
    <property type="entry name" value="Protein_kinase_ATP_BS"/>
</dbReference>
<keyword evidence="1 5" id="KW-0418">Kinase</keyword>
<proteinExistence type="inferred from homology"/>
<dbReference type="GO" id="GO:0005737">
    <property type="term" value="C:cytoplasm"/>
    <property type="evidence" value="ECO:0007669"/>
    <property type="project" value="TreeGrafter"/>
</dbReference>
<evidence type="ECO:0000256" key="1">
    <source>
        <dbReference type="ARBA" id="ARBA00022527"/>
    </source>
</evidence>
<dbReference type="Proteomes" id="UP000014760">
    <property type="component" value="Unassembled WGS sequence"/>
</dbReference>
<evidence type="ECO:0000256" key="3">
    <source>
        <dbReference type="ARBA" id="ARBA00022840"/>
    </source>
</evidence>
<evidence type="ECO:0000313" key="8">
    <source>
        <dbReference type="EMBL" id="ELT89248.1"/>
    </source>
</evidence>
<comment type="similarity">
    <text evidence="5">Belongs to the protein kinase superfamily.</text>
</comment>
<dbReference type="GO" id="GO:0005524">
    <property type="term" value="F:ATP binding"/>
    <property type="evidence" value="ECO:0007669"/>
    <property type="project" value="UniProtKB-UniRule"/>
</dbReference>
<feature type="region of interest" description="Disordered" evidence="6">
    <location>
        <begin position="1"/>
        <end position="28"/>
    </location>
</feature>
<keyword evidence="2 4" id="KW-0547">Nucleotide-binding</keyword>
<keyword evidence="10" id="KW-1185">Reference proteome</keyword>
<dbReference type="GO" id="GO:0004674">
    <property type="term" value="F:protein serine/threonine kinase activity"/>
    <property type="evidence" value="ECO:0007669"/>
    <property type="project" value="UniProtKB-KW"/>
</dbReference>
<dbReference type="EMBL" id="AMQN01032817">
    <property type="status" value="NOT_ANNOTATED_CDS"/>
    <property type="molecule type" value="Genomic_DNA"/>
</dbReference>
<keyword evidence="1 5" id="KW-0723">Serine/threonine-protein kinase</keyword>
<dbReference type="PROSITE" id="PS50011">
    <property type="entry name" value="PROTEIN_KINASE_DOM"/>
    <property type="match status" value="1"/>
</dbReference>
<dbReference type="InterPro" id="IPR000719">
    <property type="entry name" value="Prot_kinase_dom"/>
</dbReference>
<feature type="binding site" evidence="4">
    <location>
        <position position="75"/>
    </location>
    <ligand>
        <name>ATP</name>
        <dbReference type="ChEBI" id="CHEBI:30616"/>
    </ligand>
</feature>
<dbReference type="PANTHER" id="PTHR24348">
    <property type="entry name" value="SERINE/THREONINE-PROTEIN KINASE UNC-51-RELATED"/>
    <property type="match status" value="1"/>
</dbReference>
<dbReference type="SMART" id="SM00220">
    <property type="entry name" value="S_TKc"/>
    <property type="match status" value="1"/>
</dbReference>
<dbReference type="AlphaFoldDB" id="R7T785"/>
<reference evidence="8 10" key="2">
    <citation type="journal article" date="2013" name="Nature">
        <title>Insights into bilaterian evolution from three spiralian genomes.</title>
        <authorList>
            <person name="Simakov O."/>
            <person name="Marletaz F."/>
            <person name="Cho S.J."/>
            <person name="Edsinger-Gonzales E."/>
            <person name="Havlak P."/>
            <person name="Hellsten U."/>
            <person name="Kuo D.H."/>
            <person name="Larsson T."/>
            <person name="Lv J."/>
            <person name="Arendt D."/>
            <person name="Savage R."/>
            <person name="Osoegawa K."/>
            <person name="de Jong P."/>
            <person name="Grimwood J."/>
            <person name="Chapman J.A."/>
            <person name="Shapiro H."/>
            <person name="Aerts A."/>
            <person name="Otillar R.P."/>
            <person name="Terry A.Y."/>
            <person name="Boore J.L."/>
            <person name="Grigoriev I.V."/>
            <person name="Lindberg D.R."/>
            <person name="Seaver E.C."/>
            <person name="Weisblat D.A."/>
            <person name="Putnam N.H."/>
            <person name="Rokhsar D.S."/>
        </authorList>
    </citation>
    <scope>NUCLEOTIDE SEQUENCE</scope>
    <source>
        <strain evidence="8 10">I ESC-2004</strain>
    </source>
</reference>
<reference evidence="10" key="1">
    <citation type="submission" date="2012-12" db="EMBL/GenBank/DDBJ databases">
        <authorList>
            <person name="Hellsten U."/>
            <person name="Grimwood J."/>
            <person name="Chapman J.A."/>
            <person name="Shapiro H."/>
            <person name="Aerts A."/>
            <person name="Otillar R.P."/>
            <person name="Terry A.Y."/>
            <person name="Boore J.L."/>
            <person name="Simakov O."/>
            <person name="Marletaz F."/>
            <person name="Cho S.-J."/>
            <person name="Edsinger-Gonzales E."/>
            <person name="Havlak P."/>
            <person name="Kuo D.-H."/>
            <person name="Larsson T."/>
            <person name="Lv J."/>
            <person name="Arendt D."/>
            <person name="Savage R."/>
            <person name="Osoegawa K."/>
            <person name="de Jong P."/>
            <person name="Lindberg D.R."/>
            <person name="Seaver E.C."/>
            <person name="Weisblat D.A."/>
            <person name="Putnam N.H."/>
            <person name="Grigoriev I.V."/>
            <person name="Rokhsar D.S."/>
        </authorList>
    </citation>
    <scope>NUCLEOTIDE SEQUENCE</scope>
    <source>
        <strain evidence="10">I ESC-2004</strain>
    </source>
</reference>
<protein>
    <recommendedName>
        <fullName evidence="7">Protein kinase domain-containing protein</fullName>
    </recommendedName>
</protein>
<dbReference type="PROSITE" id="PS00108">
    <property type="entry name" value="PROTEIN_KINASE_ST"/>
    <property type="match status" value="1"/>
</dbReference>
<evidence type="ECO:0000313" key="9">
    <source>
        <dbReference type="EnsemblMetazoa" id="CapteP202617"/>
    </source>
</evidence>
<dbReference type="InterPro" id="IPR011009">
    <property type="entry name" value="Kinase-like_dom_sf"/>
</dbReference>
<reference evidence="9" key="3">
    <citation type="submission" date="2015-06" db="UniProtKB">
        <authorList>
            <consortium name="EnsemblMetazoa"/>
        </authorList>
    </citation>
    <scope>IDENTIFICATION</scope>
</reference>
<dbReference type="InterPro" id="IPR008271">
    <property type="entry name" value="Ser/Thr_kinase_AS"/>
</dbReference>
<dbReference type="EnsemblMetazoa" id="CapteT202617">
    <property type="protein sequence ID" value="CapteP202617"/>
    <property type="gene ID" value="CapteG202617"/>
</dbReference>
<evidence type="ECO:0000256" key="4">
    <source>
        <dbReference type="PROSITE-ProRule" id="PRU10141"/>
    </source>
</evidence>
<feature type="domain" description="Protein kinase" evidence="7">
    <location>
        <begin position="43"/>
        <end position="376"/>
    </location>
</feature>
<dbReference type="GO" id="GO:0010506">
    <property type="term" value="P:regulation of autophagy"/>
    <property type="evidence" value="ECO:0007669"/>
    <property type="project" value="InterPro"/>
</dbReference>